<comment type="caution">
    <text evidence="3">The sequence shown here is derived from an EMBL/GenBank/DDBJ whole genome shotgun (WGS) entry which is preliminary data.</text>
</comment>
<dbReference type="InterPro" id="IPR008966">
    <property type="entry name" value="Adhesion_dom_sf"/>
</dbReference>
<accession>A0A0D0TS55</accession>
<gene>
    <name evidence="3" type="ORF">PFLU3_09810</name>
</gene>
<dbReference type="AlphaFoldDB" id="A0A0D0TS55"/>
<feature type="domain" description="Fimbrial-type adhesion" evidence="2">
    <location>
        <begin position="27"/>
        <end position="160"/>
    </location>
</feature>
<dbReference type="PANTHER" id="PTHR33420:SF33">
    <property type="entry name" value="MINOR FIMBRIAL SUBUNIT"/>
    <property type="match status" value="1"/>
</dbReference>
<evidence type="ECO:0000256" key="1">
    <source>
        <dbReference type="SAM" id="SignalP"/>
    </source>
</evidence>
<name>A0A0D0TS55_PSEFL</name>
<dbReference type="PATRIC" id="fig|294.125.peg.1009"/>
<feature type="signal peptide" evidence="1">
    <location>
        <begin position="1"/>
        <end position="23"/>
    </location>
</feature>
<evidence type="ECO:0000259" key="2">
    <source>
        <dbReference type="Pfam" id="PF00419"/>
    </source>
</evidence>
<keyword evidence="1" id="KW-0732">Signal</keyword>
<dbReference type="InterPro" id="IPR036937">
    <property type="entry name" value="Adhesion_dom_fimbrial_sf"/>
</dbReference>
<dbReference type="InterPro" id="IPR050263">
    <property type="entry name" value="Bact_Fimbrial_Adh_Pro"/>
</dbReference>
<dbReference type="PANTHER" id="PTHR33420">
    <property type="entry name" value="FIMBRIAL SUBUNIT ELFA-RELATED"/>
    <property type="match status" value="1"/>
</dbReference>
<proteinExistence type="predicted"/>
<dbReference type="RefSeq" id="WP_043047144.1">
    <property type="nucleotide sequence ID" value="NZ_JXCQ01000006.1"/>
</dbReference>
<reference evidence="3 4" key="1">
    <citation type="submission" date="2015-01" db="EMBL/GenBank/DDBJ databases">
        <title>Genome sequence of the beneficial rhizobacterium Pseudomonas fluorescens 2-79.</title>
        <authorList>
            <person name="Thuermer A."/>
            <person name="Daniel R."/>
        </authorList>
    </citation>
    <scope>NUCLEOTIDE SEQUENCE [LARGE SCALE GENOMIC DNA]</scope>
    <source>
        <strain evidence="3 4">2-79</strain>
    </source>
</reference>
<sequence>MTLWQRQTLLAICAINFSSGVLAVDNISFSGTLNEPPPCTIDGGNTVDIDFGDVAISLIDGVNYLKPVPYTITCGSDTLPWALKLSVNGTQTGFDSSAVQSSVTELGIQILQNGVKLDLNTPLDISLGAPPVLQAVPVKEAGATLAPGGFTAAATLLAEYE</sequence>
<dbReference type="GO" id="GO:0009289">
    <property type="term" value="C:pilus"/>
    <property type="evidence" value="ECO:0007669"/>
    <property type="project" value="InterPro"/>
</dbReference>
<dbReference type="InterPro" id="IPR000259">
    <property type="entry name" value="Adhesion_dom_fimbrial"/>
</dbReference>
<dbReference type="EMBL" id="JXCQ01000006">
    <property type="protein sequence ID" value="KIR23630.1"/>
    <property type="molecule type" value="Genomic_DNA"/>
</dbReference>
<dbReference type="Pfam" id="PF00419">
    <property type="entry name" value="Fimbrial"/>
    <property type="match status" value="1"/>
</dbReference>
<dbReference type="Gene3D" id="2.60.40.1090">
    <property type="entry name" value="Fimbrial-type adhesion domain"/>
    <property type="match status" value="1"/>
</dbReference>
<protein>
    <recommendedName>
        <fullName evidence="2">Fimbrial-type adhesion domain-containing protein</fullName>
    </recommendedName>
</protein>
<feature type="chain" id="PRO_5002222125" description="Fimbrial-type adhesion domain-containing protein" evidence="1">
    <location>
        <begin position="24"/>
        <end position="161"/>
    </location>
</feature>
<organism evidence="3 4">
    <name type="scientific">Pseudomonas fluorescens</name>
    <dbReference type="NCBI Taxonomy" id="294"/>
    <lineage>
        <taxon>Bacteria</taxon>
        <taxon>Pseudomonadati</taxon>
        <taxon>Pseudomonadota</taxon>
        <taxon>Gammaproteobacteria</taxon>
        <taxon>Pseudomonadales</taxon>
        <taxon>Pseudomonadaceae</taxon>
        <taxon>Pseudomonas</taxon>
    </lineage>
</organism>
<dbReference type="SUPFAM" id="SSF49401">
    <property type="entry name" value="Bacterial adhesins"/>
    <property type="match status" value="1"/>
</dbReference>
<dbReference type="Proteomes" id="UP000032210">
    <property type="component" value="Unassembled WGS sequence"/>
</dbReference>
<evidence type="ECO:0000313" key="3">
    <source>
        <dbReference type="EMBL" id="KIR23630.1"/>
    </source>
</evidence>
<dbReference type="GO" id="GO:0043709">
    <property type="term" value="P:cell adhesion involved in single-species biofilm formation"/>
    <property type="evidence" value="ECO:0007669"/>
    <property type="project" value="TreeGrafter"/>
</dbReference>
<evidence type="ECO:0000313" key="4">
    <source>
        <dbReference type="Proteomes" id="UP000032210"/>
    </source>
</evidence>